<protein>
    <submittedName>
        <fullName evidence="2">Uncharacterized protein</fullName>
    </submittedName>
</protein>
<dbReference type="Proteomes" id="UP001153954">
    <property type="component" value="Unassembled WGS sequence"/>
</dbReference>
<name>A0AAU9UCK4_EUPED</name>
<feature type="compositionally biased region" description="Low complexity" evidence="1">
    <location>
        <begin position="45"/>
        <end position="55"/>
    </location>
</feature>
<dbReference type="EMBL" id="CAKOGL010000015">
    <property type="protein sequence ID" value="CAH2095469.1"/>
    <property type="molecule type" value="Genomic_DNA"/>
</dbReference>
<evidence type="ECO:0000256" key="1">
    <source>
        <dbReference type="SAM" id="MobiDB-lite"/>
    </source>
</evidence>
<organism evidence="2 3">
    <name type="scientific">Euphydryas editha</name>
    <name type="common">Edith's checkerspot</name>
    <dbReference type="NCBI Taxonomy" id="104508"/>
    <lineage>
        <taxon>Eukaryota</taxon>
        <taxon>Metazoa</taxon>
        <taxon>Ecdysozoa</taxon>
        <taxon>Arthropoda</taxon>
        <taxon>Hexapoda</taxon>
        <taxon>Insecta</taxon>
        <taxon>Pterygota</taxon>
        <taxon>Neoptera</taxon>
        <taxon>Endopterygota</taxon>
        <taxon>Lepidoptera</taxon>
        <taxon>Glossata</taxon>
        <taxon>Ditrysia</taxon>
        <taxon>Papilionoidea</taxon>
        <taxon>Nymphalidae</taxon>
        <taxon>Nymphalinae</taxon>
        <taxon>Euphydryas</taxon>
    </lineage>
</organism>
<keyword evidence="3" id="KW-1185">Reference proteome</keyword>
<feature type="region of interest" description="Disordered" evidence="1">
    <location>
        <begin position="17"/>
        <end position="58"/>
    </location>
</feature>
<proteinExistence type="predicted"/>
<accession>A0AAU9UCK4</accession>
<comment type="caution">
    <text evidence="2">The sequence shown here is derived from an EMBL/GenBank/DDBJ whole genome shotgun (WGS) entry which is preliminary data.</text>
</comment>
<reference evidence="2" key="1">
    <citation type="submission" date="2022-03" db="EMBL/GenBank/DDBJ databases">
        <authorList>
            <person name="Tunstrom K."/>
        </authorList>
    </citation>
    <scope>NUCLEOTIDE SEQUENCE</scope>
</reference>
<gene>
    <name evidence="2" type="ORF">EEDITHA_LOCUS10916</name>
</gene>
<feature type="compositionally biased region" description="Basic residues" evidence="1">
    <location>
        <begin position="35"/>
        <end position="44"/>
    </location>
</feature>
<evidence type="ECO:0000313" key="2">
    <source>
        <dbReference type="EMBL" id="CAH2095469.1"/>
    </source>
</evidence>
<dbReference type="AlphaFoldDB" id="A0AAU9UCK4"/>
<evidence type="ECO:0000313" key="3">
    <source>
        <dbReference type="Proteomes" id="UP001153954"/>
    </source>
</evidence>
<sequence>MESKKYIVVKNHVREIRDEEFSSEDSSKNALNYKKNQKKKKSRKQSSSSTENSASDNEVCVNDLEELKTVYKKCKDVLMKIESKYGHLLNKETNENGEDKISIKNKRKHDSEPDDQSDCDCISNRKIIFTDDGQQILEEGSNTQNHICPKKLKCYDKHYHEKNQSIEIEHENVDFVLPENMQELTELLKKPSINNSLRNSITEKIKNIRNENFNMFRLHKEEIIQNLKTNPDGFLGFKGSNLSSLPGYPK</sequence>